<evidence type="ECO:0000256" key="3">
    <source>
        <dbReference type="PROSITE-ProRule" id="PRU01191"/>
    </source>
</evidence>
<feature type="region of interest" description="VHIID" evidence="3">
    <location>
        <begin position="462"/>
        <end position="527"/>
    </location>
</feature>
<dbReference type="PANTHER" id="PTHR31636">
    <property type="entry name" value="OSJNBA0084A10.13 PROTEIN-RELATED"/>
    <property type="match status" value="1"/>
</dbReference>
<dbReference type="AlphaFoldDB" id="A0A7J7HN66"/>
<evidence type="ECO:0000256" key="4">
    <source>
        <dbReference type="SAM" id="MobiDB-lite"/>
    </source>
</evidence>
<name>A0A7J7HN66_CAMSI</name>
<proteinExistence type="inferred from homology"/>
<gene>
    <name evidence="5" type="ORF">HYC85_006262</name>
</gene>
<organism evidence="5 6">
    <name type="scientific">Camellia sinensis</name>
    <name type="common">Tea plant</name>
    <name type="synonym">Thea sinensis</name>
    <dbReference type="NCBI Taxonomy" id="4442"/>
    <lineage>
        <taxon>Eukaryota</taxon>
        <taxon>Viridiplantae</taxon>
        <taxon>Streptophyta</taxon>
        <taxon>Embryophyta</taxon>
        <taxon>Tracheophyta</taxon>
        <taxon>Spermatophyta</taxon>
        <taxon>Magnoliopsida</taxon>
        <taxon>eudicotyledons</taxon>
        <taxon>Gunneridae</taxon>
        <taxon>Pentapetalae</taxon>
        <taxon>asterids</taxon>
        <taxon>Ericales</taxon>
        <taxon>Theaceae</taxon>
        <taxon>Camellia</taxon>
    </lineage>
</organism>
<evidence type="ECO:0000313" key="6">
    <source>
        <dbReference type="Proteomes" id="UP000593564"/>
    </source>
</evidence>
<evidence type="ECO:0000313" key="5">
    <source>
        <dbReference type="EMBL" id="KAF5953406.1"/>
    </source>
</evidence>
<comment type="similarity">
    <text evidence="3">Belongs to the GRAS family.</text>
</comment>
<reference evidence="5 6" key="2">
    <citation type="submission" date="2020-07" db="EMBL/GenBank/DDBJ databases">
        <title>Genome assembly of wild tea tree DASZ reveals pedigree and selection history of tea varieties.</title>
        <authorList>
            <person name="Zhang W."/>
        </authorList>
    </citation>
    <scope>NUCLEOTIDE SEQUENCE [LARGE SCALE GENOMIC DNA]</scope>
    <source>
        <strain evidence="6">cv. G240</strain>
        <tissue evidence="5">Leaf</tissue>
    </source>
</reference>
<feature type="short sequence motif" description="VHIID" evidence="3">
    <location>
        <begin position="493"/>
        <end position="497"/>
    </location>
</feature>
<protein>
    <submittedName>
        <fullName evidence="5">Uncharacterized protein</fullName>
    </submittedName>
</protein>
<feature type="region of interest" description="SAW" evidence="3">
    <location>
        <begin position="668"/>
        <end position="760"/>
    </location>
</feature>
<comment type="caution">
    <text evidence="3">Lacks conserved residue(s) required for the propagation of feature annotation.</text>
</comment>
<feature type="region of interest" description="Disordered" evidence="4">
    <location>
        <begin position="72"/>
        <end position="91"/>
    </location>
</feature>
<accession>A0A7J7HN66</accession>
<comment type="caution">
    <text evidence="5">The sequence shown here is derived from an EMBL/GenBank/DDBJ whole genome shotgun (WGS) entry which is preliminary data.</text>
</comment>
<dbReference type="PROSITE" id="PS50985">
    <property type="entry name" value="GRAS"/>
    <property type="match status" value="1"/>
</dbReference>
<evidence type="ECO:0000256" key="2">
    <source>
        <dbReference type="ARBA" id="ARBA00023163"/>
    </source>
</evidence>
<evidence type="ECO:0000256" key="1">
    <source>
        <dbReference type="ARBA" id="ARBA00023015"/>
    </source>
</evidence>
<keyword evidence="2" id="KW-0804">Transcription</keyword>
<dbReference type="Pfam" id="PF03514">
    <property type="entry name" value="GRAS"/>
    <property type="match status" value="1"/>
</dbReference>
<reference evidence="6" key="1">
    <citation type="journal article" date="2020" name="Nat. Commun.">
        <title>Genome assembly of wild tea tree DASZ reveals pedigree and selection history of tea varieties.</title>
        <authorList>
            <person name="Zhang W."/>
            <person name="Zhang Y."/>
            <person name="Qiu H."/>
            <person name="Guo Y."/>
            <person name="Wan H."/>
            <person name="Zhang X."/>
            <person name="Scossa F."/>
            <person name="Alseekh S."/>
            <person name="Zhang Q."/>
            <person name="Wang P."/>
            <person name="Xu L."/>
            <person name="Schmidt M.H."/>
            <person name="Jia X."/>
            <person name="Li D."/>
            <person name="Zhu A."/>
            <person name="Guo F."/>
            <person name="Chen W."/>
            <person name="Ni D."/>
            <person name="Usadel B."/>
            <person name="Fernie A.R."/>
            <person name="Wen W."/>
        </authorList>
    </citation>
    <scope>NUCLEOTIDE SEQUENCE [LARGE SCALE GENOMIC DNA]</scope>
    <source>
        <strain evidence="6">cv. G240</strain>
    </source>
</reference>
<feature type="region of interest" description="Disordered" evidence="4">
    <location>
        <begin position="47"/>
        <end position="66"/>
    </location>
</feature>
<sequence length="768" mass="84459">MYAQRAIATVTTATMLPSSANHPSVTLSSGGSGFSTTTGLTYYTYLELEPPHSPPHRQRQSQSQTTPSICVFSGLPLFPPENETEKAQNTNSPLDAQQQLSAAAVVVAPFSIAATTSSPLPPPPPPPPIISTSATSASMEMEYTMATAWIDDIIKNLIHSTTNHHHHHHHHHNHHVSIPQLIQNVREIIHPCNPNLAALLEYRLWSLSDLPLTDPIPILPDYSEGESIKEAAAEKNAAGKVHIHHHHHQNQQGQVQQGSSGFKLYIGSGCGLDNLSYHLPDTVTSHAMNQYLNMGITLPATMTSPNTIFSSGNVQQTQHLCCNPMTSPCSIAPPPPVISSSSSQVEQSTAIVTTTRLKKKEEIRRQQQHKRDEEGLHLLTLLLKCADAVAADNFEEANKMLLEISEMSTPVGTSAQRVAAYFSEAMSARLVNSYLGIYETLVPRNQTQTQTQTQTQQMVSAFQVFNGISPLVKFSHFTANQAIQEALEREDRVHIIDLDIMQGMQWPGLFHVLASRPGGPPFVRLTGLGTSMDSLEATGKRLSDFAHKLGLPFEFSPVADKVGNLDPERLNVSKRDAVAIHWLQHSLYDVTGSDTNALWLFQRLAPKVVTVVEQDLRHAGSFLERFVEAIHYYSAMFDSLGASYGEESKERHVVEQQLLSREIRNILAVGGLPRSRINSVDDCSCYYWREKLQQCGFKGISLAGNATAQATLLLGMFPNNNNNSSASNDGIGGGYTLVEENGTLKLGWKDLCLLTASAWRWRTTMPFP</sequence>
<dbReference type="InterPro" id="IPR005202">
    <property type="entry name" value="TF_GRAS"/>
</dbReference>
<keyword evidence="6" id="KW-1185">Reference proteome</keyword>
<dbReference type="EMBL" id="JACBKZ010000003">
    <property type="protein sequence ID" value="KAF5953406.1"/>
    <property type="molecule type" value="Genomic_DNA"/>
</dbReference>
<keyword evidence="1" id="KW-0805">Transcription regulation</keyword>
<feature type="region of interest" description="Leucine repeat II (LRII)" evidence="3">
    <location>
        <begin position="537"/>
        <end position="569"/>
    </location>
</feature>
<dbReference type="Proteomes" id="UP000593564">
    <property type="component" value="Unassembled WGS sequence"/>
</dbReference>